<dbReference type="SMART" id="SM00710">
    <property type="entry name" value="PbH1"/>
    <property type="match status" value="6"/>
</dbReference>
<dbReference type="GeneID" id="136090311"/>
<feature type="transmembrane region" description="Helical" evidence="1">
    <location>
        <begin position="1148"/>
        <end position="1168"/>
    </location>
</feature>
<sequence length="1245" mass="140825">MHHKVDGVRSTRRTGKMLHYVLLTLLVTVCTCNHIVEIDSINGNESIACTNGTLKTPCKSLNYVFANIKNMSYSTLKILKGEHVLFTEIRVNGIVSMEIVSFDNALLQCVNSAGITFISSSNVTVRGVTLKNCGAKHNKIKYKNKGNFYHSFMSTAICFIKCKDVVIDNVIFQENEGVALAFFDVGNYVQIYQSFFDSNVNYLTKENISVGGGVYVELSNYTSLNSFINTDTKYLIKKCNFSNNFLVSGLKQTDMSTKVQQNVYARGAGLSIVIKGDARRNVLNIVDCLFINNTALWGGGMFVYLAEECENNSLLFNGCTFEANRAILAGGGIRIYEESKQITSLKENNIKLENVLFKKNLAIWGGGVSIKGTTQNKYEDSATNTIFEKCIFDENHGTVGFAIGLHTRNFKRNIFNRGVSYRVVINNCIFNKNQMTLSEDKKVRGQGCIYFKEAFLVLTGNNSFTCNQGTAIVLESASLTFGSTSYSAFQNNTGTEGGAIALYGTSWLELEKGCSVLFDRNSALRRGGALFVKHAGPPRVGFQNTELQSSPCFIRYNDMDTFEWPVNITFRENYAPPSSGNSIYASTLQYCRSDGESRINSTALVWPFIKYESVRTDPEIVTSPIELNFNKEQWNVSPFFSFSTDVHQIDERGQSVYGSVKIDINSENKSVTLDPPNYDFIVRNKISKLKLLGKTLSKFSVTLITNNDQLVVSPTYNVSLSLCLPGFRLRGNKCVCMDAEVGDVIHCLENGTVYVLRGRWGYVNSKTSLLETVVCPQSYCKCHIGIEEYLCQFDVKEQCSENRRGRLCSQCDKGYSVAFFNDDCKICTTKWWLVILLILTAILVFYIVLLIALSFIDVDEFFGYFNVFFYWYQMIDLVTPVNVELTRGTLFLIGFISLNGTGGNTGFCLFDGLNNLAKLVLNYVPTVLFLITAFTLHFNFIWKLFCCNNYKTLSTVEADNRRITSRGRAISFVIVVTFSQIIIVSFRLLQFVEIDGQYYLHKAAFARYFRPPHIYCGLLALCFLLVMFAFISLLFLNPKKIRECKHIGKKYITYVVPVFDALKSCFDKSKLIGNDNSRQEKEIKKNSKYQRRFATFYFIFRAIMIIISVIARNEIIKLVLLSSVSVISLGIFASFQPYRERCFNIWDTLALILMCIATLISLVLNVPFSASQTQLNAIRILLEIIIWLPFVTLTLRLGWKWRIHLYKRLSKRSSLIEKNDNTSVSGFPLRVIEHISNENIDENQV</sequence>
<evidence type="ECO:0000313" key="3">
    <source>
        <dbReference type="Proteomes" id="UP001652625"/>
    </source>
</evidence>
<evidence type="ECO:0000256" key="1">
    <source>
        <dbReference type="SAM" id="Phobius"/>
    </source>
</evidence>
<dbReference type="InterPro" id="IPR011050">
    <property type="entry name" value="Pectin_lyase_fold/virulence"/>
</dbReference>
<proteinExistence type="predicted"/>
<feature type="transmembrane region" description="Helical" evidence="1">
    <location>
        <begin position="1180"/>
        <end position="1199"/>
    </location>
</feature>
<dbReference type="PANTHER" id="PTHR11319">
    <property type="entry name" value="G PROTEIN-COUPLED RECEPTOR-RELATED"/>
    <property type="match status" value="1"/>
</dbReference>
<protein>
    <submittedName>
        <fullName evidence="4">Uncharacterized protein LOC136090311 isoform X1</fullName>
    </submittedName>
</protein>
<feature type="chain" id="PRO_5046137619" evidence="2">
    <location>
        <begin position="33"/>
        <end position="1245"/>
    </location>
</feature>
<keyword evidence="1" id="KW-1133">Transmembrane helix</keyword>
<reference evidence="4" key="1">
    <citation type="submission" date="2025-08" db="UniProtKB">
        <authorList>
            <consortium name="RefSeq"/>
        </authorList>
    </citation>
    <scope>IDENTIFICATION</scope>
</reference>
<accession>A0ABM4DEI3</accession>
<keyword evidence="1" id="KW-0812">Transmembrane</keyword>
<feature type="transmembrane region" description="Helical" evidence="1">
    <location>
        <begin position="969"/>
        <end position="992"/>
    </location>
</feature>
<feature type="transmembrane region" description="Helical" evidence="1">
    <location>
        <begin position="920"/>
        <end position="942"/>
    </location>
</feature>
<evidence type="ECO:0000313" key="4">
    <source>
        <dbReference type="RefSeq" id="XP_065672810.1"/>
    </source>
</evidence>
<dbReference type="Proteomes" id="UP001652625">
    <property type="component" value="Chromosome 13"/>
</dbReference>
<name>A0ABM4DEI3_HYDVU</name>
<feature type="signal peptide" evidence="2">
    <location>
        <begin position="1"/>
        <end position="32"/>
    </location>
</feature>
<dbReference type="RefSeq" id="XP_065672810.1">
    <property type="nucleotide sequence ID" value="XM_065816738.1"/>
</dbReference>
<gene>
    <name evidence="4" type="primary">LOC136090311</name>
</gene>
<dbReference type="PANTHER" id="PTHR11319:SF35">
    <property type="entry name" value="OUTER MEMBRANE PROTEIN PMPC-RELATED"/>
    <property type="match status" value="1"/>
</dbReference>
<keyword evidence="1" id="KW-0472">Membrane</keyword>
<feature type="transmembrane region" description="Helical" evidence="1">
    <location>
        <begin position="1093"/>
        <end position="1112"/>
    </location>
</feature>
<feature type="transmembrane region" description="Helical" evidence="1">
    <location>
        <begin position="831"/>
        <end position="856"/>
    </location>
</feature>
<keyword evidence="2" id="KW-0732">Signal</keyword>
<organism evidence="3 4">
    <name type="scientific">Hydra vulgaris</name>
    <name type="common">Hydra</name>
    <name type="synonym">Hydra attenuata</name>
    <dbReference type="NCBI Taxonomy" id="6087"/>
    <lineage>
        <taxon>Eukaryota</taxon>
        <taxon>Metazoa</taxon>
        <taxon>Cnidaria</taxon>
        <taxon>Hydrozoa</taxon>
        <taxon>Hydroidolina</taxon>
        <taxon>Anthoathecata</taxon>
        <taxon>Aplanulata</taxon>
        <taxon>Hydridae</taxon>
        <taxon>Hydra</taxon>
    </lineage>
</organism>
<feature type="transmembrane region" description="Helical" evidence="1">
    <location>
        <begin position="1118"/>
        <end position="1136"/>
    </location>
</feature>
<feature type="transmembrane region" description="Helical" evidence="1">
    <location>
        <begin position="1012"/>
        <end position="1036"/>
    </location>
</feature>
<dbReference type="InterPro" id="IPR006626">
    <property type="entry name" value="PbH1"/>
</dbReference>
<keyword evidence="3" id="KW-1185">Reference proteome</keyword>
<evidence type="ECO:0000256" key="2">
    <source>
        <dbReference type="SAM" id="SignalP"/>
    </source>
</evidence>
<dbReference type="SUPFAM" id="SSF51126">
    <property type="entry name" value="Pectin lyase-like"/>
    <property type="match status" value="2"/>
</dbReference>